<dbReference type="OrthoDB" id="273662at2759"/>
<keyword evidence="2" id="KW-1185">Reference proteome</keyword>
<accession>A0A1X0NEL8</accession>
<sequence length="164" mass="18452">SSSSSNSNSNNTNSITALNHSKLNGFVNVPQNNFEGDIHHHSSIDEEVDSDVIETSTTPAATVPASGIQHRSKEMHSDDSEDAFRFLLHHIDSEIAALKRRVVAVGKHREIVEDTQTRRIRDLFNCIERPWLLLESIPAPQLPNKAFDVYAKEQYIRTHSRARA</sequence>
<dbReference type="GeneID" id="39991206"/>
<dbReference type="AlphaFoldDB" id="A0A1X0NEL8"/>
<dbReference type="RefSeq" id="XP_028877268.1">
    <property type="nucleotide sequence ID" value="XM_029031426.1"/>
</dbReference>
<name>A0A1X0NEL8_9TRYP</name>
<evidence type="ECO:0000313" key="1">
    <source>
        <dbReference type="EMBL" id="ORC82655.1"/>
    </source>
</evidence>
<evidence type="ECO:0000313" key="2">
    <source>
        <dbReference type="Proteomes" id="UP000192257"/>
    </source>
</evidence>
<dbReference type="EMBL" id="NBCO01000085">
    <property type="protein sequence ID" value="ORC82655.1"/>
    <property type="molecule type" value="Genomic_DNA"/>
</dbReference>
<feature type="non-terminal residue" evidence="1">
    <location>
        <position position="1"/>
    </location>
</feature>
<feature type="non-terminal residue" evidence="1">
    <location>
        <position position="164"/>
    </location>
</feature>
<reference evidence="1 2" key="1">
    <citation type="submission" date="2017-03" db="EMBL/GenBank/DDBJ databases">
        <title>An alternative strategy for trypanosome survival in the mammalian bloodstream revealed through genome and transcriptome analysis of the ubiquitous bovine parasite Trypanosoma (Megatrypanum) theileri.</title>
        <authorList>
            <person name="Kelly S."/>
            <person name="Ivens A."/>
            <person name="Mott A."/>
            <person name="O'Neill E."/>
            <person name="Emms D."/>
            <person name="Macleod O."/>
            <person name="Voorheis P."/>
            <person name="Matthews J."/>
            <person name="Matthews K."/>
            <person name="Carrington M."/>
        </authorList>
    </citation>
    <scope>NUCLEOTIDE SEQUENCE [LARGE SCALE GENOMIC DNA]</scope>
    <source>
        <strain evidence="1">Edinburgh</strain>
    </source>
</reference>
<gene>
    <name evidence="1" type="ORF">TM35_000851000</name>
</gene>
<proteinExistence type="predicted"/>
<comment type="caution">
    <text evidence="1">The sequence shown here is derived from an EMBL/GenBank/DDBJ whole genome shotgun (WGS) entry which is preliminary data.</text>
</comment>
<organism evidence="1 2">
    <name type="scientific">Trypanosoma theileri</name>
    <dbReference type="NCBI Taxonomy" id="67003"/>
    <lineage>
        <taxon>Eukaryota</taxon>
        <taxon>Discoba</taxon>
        <taxon>Euglenozoa</taxon>
        <taxon>Kinetoplastea</taxon>
        <taxon>Metakinetoplastina</taxon>
        <taxon>Trypanosomatida</taxon>
        <taxon>Trypanosomatidae</taxon>
        <taxon>Trypanosoma</taxon>
    </lineage>
</organism>
<dbReference type="VEuPathDB" id="TriTrypDB:TM35_000851000"/>
<dbReference type="Proteomes" id="UP000192257">
    <property type="component" value="Unassembled WGS sequence"/>
</dbReference>
<protein>
    <submittedName>
        <fullName evidence="1">Uncharacterized protein</fullName>
    </submittedName>
</protein>